<keyword evidence="3" id="KW-1185">Reference proteome</keyword>
<evidence type="ECO:0000313" key="3">
    <source>
        <dbReference type="Proteomes" id="UP001183202"/>
    </source>
</evidence>
<name>A0ABU2NDD6_9PSEU</name>
<feature type="compositionally biased region" description="Basic and acidic residues" evidence="1">
    <location>
        <begin position="254"/>
        <end position="289"/>
    </location>
</feature>
<evidence type="ECO:0000313" key="2">
    <source>
        <dbReference type="EMBL" id="MDT0351956.1"/>
    </source>
</evidence>
<reference evidence="3" key="1">
    <citation type="submission" date="2023-07" db="EMBL/GenBank/DDBJ databases">
        <title>30 novel species of actinomycetes from the DSMZ collection.</title>
        <authorList>
            <person name="Nouioui I."/>
        </authorList>
    </citation>
    <scope>NUCLEOTIDE SEQUENCE [LARGE SCALE GENOMIC DNA]</scope>
    <source>
        <strain evidence="3">DSM 45834</strain>
    </source>
</reference>
<evidence type="ECO:0000256" key="1">
    <source>
        <dbReference type="SAM" id="MobiDB-lite"/>
    </source>
</evidence>
<dbReference type="EMBL" id="JAVREJ010000015">
    <property type="protein sequence ID" value="MDT0351956.1"/>
    <property type="molecule type" value="Genomic_DNA"/>
</dbReference>
<sequence length="335" mass="35998">MPESTGAEPGFDVIADELYGLPPDEFVPARDDRVAAAKESGDRDLARALARLRRPTKAAWLANLLARHRTEQLDGLVSLARSLTQAQQELDGDALRVLSGQRHRAVGAMARDAGRLAARRGEAVNDALVREVAGILDAALADPAVAEEVRAGRLTKTVRYSGFGPAGGGTDGSGAGDDMAAWAASAPQRHARPSSEEQPDDADTPATDDADSRRAAGERAERERAERERREQLAAERAARERELAEAEAEEEEARSRQESDEADRDRADERHASARDRVTELAEALDTARDEEQAALEAFRAAATAARDSARGAAAAAVRTARARSRLEQLSDRT</sequence>
<organism evidence="2 3">
    <name type="scientific">Pseudonocardia charpentierae</name>
    <dbReference type="NCBI Taxonomy" id="3075545"/>
    <lineage>
        <taxon>Bacteria</taxon>
        <taxon>Bacillati</taxon>
        <taxon>Actinomycetota</taxon>
        <taxon>Actinomycetes</taxon>
        <taxon>Pseudonocardiales</taxon>
        <taxon>Pseudonocardiaceae</taxon>
        <taxon>Pseudonocardia</taxon>
    </lineage>
</organism>
<feature type="region of interest" description="Disordered" evidence="1">
    <location>
        <begin position="159"/>
        <end position="289"/>
    </location>
</feature>
<feature type="compositionally biased region" description="Gly residues" evidence="1">
    <location>
        <begin position="164"/>
        <end position="175"/>
    </location>
</feature>
<dbReference type="RefSeq" id="WP_311558457.1">
    <property type="nucleotide sequence ID" value="NZ_JAVREJ010000015.1"/>
</dbReference>
<feature type="compositionally biased region" description="Basic and acidic residues" evidence="1">
    <location>
        <begin position="210"/>
        <end position="245"/>
    </location>
</feature>
<protein>
    <recommendedName>
        <fullName evidence="4">DUF222 domain-containing protein</fullName>
    </recommendedName>
</protein>
<comment type="caution">
    <text evidence="2">The sequence shown here is derived from an EMBL/GenBank/DDBJ whole genome shotgun (WGS) entry which is preliminary data.</text>
</comment>
<evidence type="ECO:0008006" key="4">
    <source>
        <dbReference type="Google" id="ProtNLM"/>
    </source>
</evidence>
<feature type="compositionally biased region" description="Acidic residues" evidence="1">
    <location>
        <begin position="197"/>
        <end position="209"/>
    </location>
</feature>
<gene>
    <name evidence="2" type="ORF">RM445_20725</name>
</gene>
<proteinExistence type="predicted"/>
<feature type="compositionally biased region" description="Low complexity" evidence="1">
    <location>
        <begin position="176"/>
        <end position="186"/>
    </location>
</feature>
<dbReference type="Proteomes" id="UP001183202">
    <property type="component" value="Unassembled WGS sequence"/>
</dbReference>
<accession>A0ABU2NDD6</accession>